<dbReference type="EMBL" id="CAKKNE010000001">
    <property type="protein sequence ID" value="CAH0365290.1"/>
    <property type="molecule type" value="Genomic_DNA"/>
</dbReference>
<evidence type="ECO:0000256" key="2">
    <source>
        <dbReference type="SAM" id="MobiDB-lite"/>
    </source>
</evidence>
<name>A0A8J2WTW7_9STRA</name>
<keyword evidence="4" id="KW-1185">Reference proteome</keyword>
<proteinExistence type="inferred from homology"/>
<dbReference type="InterPro" id="IPR018865">
    <property type="entry name" value="STK19-like"/>
</dbReference>
<feature type="compositionally biased region" description="Basic and acidic residues" evidence="2">
    <location>
        <begin position="43"/>
        <end position="57"/>
    </location>
</feature>
<feature type="region of interest" description="Disordered" evidence="2">
    <location>
        <begin position="1"/>
        <end position="67"/>
    </location>
</feature>
<organism evidence="3 4">
    <name type="scientific">Pelagomonas calceolata</name>
    <dbReference type="NCBI Taxonomy" id="35677"/>
    <lineage>
        <taxon>Eukaryota</taxon>
        <taxon>Sar</taxon>
        <taxon>Stramenopiles</taxon>
        <taxon>Ochrophyta</taxon>
        <taxon>Pelagophyceae</taxon>
        <taxon>Pelagomonadales</taxon>
        <taxon>Pelagomonadaceae</taxon>
        <taxon>Pelagomonas</taxon>
    </lineage>
</organism>
<evidence type="ECO:0000313" key="4">
    <source>
        <dbReference type="Proteomes" id="UP000789595"/>
    </source>
</evidence>
<dbReference type="OrthoDB" id="10261701at2759"/>
<protein>
    <submittedName>
        <fullName evidence="3">Uncharacterized protein</fullName>
    </submittedName>
</protein>
<feature type="compositionally biased region" description="Basic and acidic residues" evidence="2">
    <location>
        <begin position="23"/>
        <end position="36"/>
    </location>
</feature>
<dbReference type="AlphaFoldDB" id="A0A8J2WTW7"/>
<dbReference type="Proteomes" id="UP000789595">
    <property type="component" value="Unassembled WGS sequence"/>
</dbReference>
<evidence type="ECO:0000313" key="3">
    <source>
        <dbReference type="EMBL" id="CAH0365290.1"/>
    </source>
</evidence>
<evidence type="ECO:0000256" key="1">
    <source>
        <dbReference type="ARBA" id="ARBA00093458"/>
    </source>
</evidence>
<sequence>MERRRCAKKAGGSQKPQWSNRRPLIEIERLRRRETDEGGFIRSHQDEQARKRPRVEEPVADDGWEFDPDHLPTDAEVALDFLKPRQPPSLVLVSHVPGVLKDRGKAERELRKLAQEGKITYLQLPTSSADVAVLDGDEYRALLSEKAAFADFALRNAAKLYCTREELDKAGCLEGDNEREKRAALDDLRRLGFLRPRRGGGGEDAYWFAVPQGGDFARDVLAGREALLNSLQRAKYKEVDVSRSVPSLERSPLGQAFHVRDLVGRGDADLLERPAGRFLRLRRR</sequence>
<dbReference type="PANTHER" id="PTHR15243:SF0">
    <property type="entry name" value="SERINE_THREONINE-PROTEIN KINASE 19"/>
    <property type="match status" value="1"/>
</dbReference>
<accession>A0A8J2WTW7</accession>
<comment type="caution">
    <text evidence="3">The sequence shown here is derived from an EMBL/GenBank/DDBJ whole genome shotgun (WGS) entry which is preliminary data.</text>
</comment>
<reference evidence="3" key="1">
    <citation type="submission" date="2021-11" db="EMBL/GenBank/DDBJ databases">
        <authorList>
            <consortium name="Genoscope - CEA"/>
            <person name="William W."/>
        </authorList>
    </citation>
    <scope>NUCLEOTIDE SEQUENCE</scope>
</reference>
<gene>
    <name evidence="3" type="ORF">PECAL_1P17230</name>
</gene>
<comment type="similarity">
    <text evidence="1">Belongs to the STK19 family.</text>
</comment>
<dbReference type="PANTHER" id="PTHR15243">
    <property type="entry name" value="SERINE/THREONINE-PROTEIN KINASE 19"/>
    <property type="match status" value="1"/>
</dbReference>
<dbReference type="Pfam" id="PF10494">
    <property type="entry name" value="Stk19"/>
    <property type="match status" value="1"/>
</dbReference>